<keyword evidence="3" id="KW-0328">Glycosyltransferase</keyword>
<evidence type="ECO:0000259" key="5">
    <source>
        <dbReference type="Pfam" id="PF00535"/>
    </source>
</evidence>
<dbReference type="PANTHER" id="PTHR43179:SF12">
    <property type="entry name" value="GALACTOFURANOSYLTRANSFERASE GLFT2"/>
    <property type="match status" value="1"/>
</dbReference>
<dbReference type="GO" id="GO:0016757">
    <property type="term" value="F:glycosyltransferase activity"/>
    <property type="evidence" value="ECO:0007669"/>
    <property type="project" value="UniProtKB-KW"/>
</dbReference>
<evidence type="ECO:0000313" key="7">
    <source>
        <dbReference type="Proteomes" id="UP000076998"/>
    </source>
</evidence>
<comment type="pathway">
    <text evidence="1">Cell wall biogenesis; cell wall polysaccharide biosynthesis.</text>
</comment>
<dbReference type="Proteomes" id="UP000076998">
    <property type="component" value="Unassembled WGS sequence"/>
</dbReference>
<evidence type="ECO:0000313" key="6">
    <source>
        <dbReference type="EMBL" id="OAH49329.1"/>
    </source>
</evidence>
<comment type="similarity">
    <text evidence="2">Belongs to the glycosyltransferase 2 family.</text>
</comment>
<dbReference type="RefSeq" id="WP_064003292.1">
    <property type="nucleotide sequence ID" value="NZ_LSTV01000004.1"/>
</dbReference>
<dbReference type="PANTHER" id="PTHR43179">
    <property type="entry name" value="RHAMNOSYLTRANSFERASE WBBL"/>
    <property type="match status" value="1"/>
</dbReference>
<keyword evidence="4" id="KW-0808">Transferase</keyword>
<dbReference type="EMBL" id="LSTV01000004">
    <property type="protein sequence ID" value="OAH49329.1"/>
    <property type="molecule type" value="Genomic_DNA"/>
</dbReference>
<evidence type="ECO:0000256" key="1">
    <source>
        <dbReference type="ARBA" id="ARBA00004776"/>
    </source>
</evidence>
<name>A0A177K7F3_9MICO</name>
<dbReference type="InterPro" id="IPR001173">
    <property type="entry name" value="Glyco_trans_2-like"/>
</dbReference>
<gene>
    <name evidence="6" type="ORF">AYL44_10690</name>
</gene>
<proteinExistence type="inferred from homology"/>
<dbReference type="SUPFAM" id="SSF53448">
    <property type="entry name" value="Nucleotide-diphospho-sugar transferases"/>
    <property type="match status" value="1"/>
</dbReference>
<sequence length="279" mass="31056">MLIDTGVVIVHHKNFPAVLDTISDFLTAGVPEHRVIVVDNSESETLRASLESALPTSVERINCRNAGYGAAANVGIQQHLEKADPPDYIIVSSHETRFSPQILERLRQTLREDSGAGAVGPVLTLEGPGNQIWSTGGVYSRFARRPTHRLNMPVGLADCEWLDGAFVMYRAEALRNHRFDPAFFMYYEETDLHARMRSSEWRILVDPGSSVTQSTKGAPPYFVGRSGGLFAIRHTAPPRAILAIIREGLRFAIKAHGDRSRVRNLASYLKGVRHAIRYR</sequence>
<comment type="caution">
    <text evidence="6">The sequence shown here is derived from an EMBL/GenBank/DDBJ whole genome shotgun (WGS) entry which is preliminary data.</text>
</comment>
<evidence type="ECO:0000256" key="4">
    <source>
        <dbReference type="ARBA" id="ARBA00022679"/>
    </source>
</evidence>
<dbReference type="AlphaFoldDB" id="A0A177K7F3"/>
<accession>A0A177K7F3</accession>
<organism evidence="6 7">
    <name type="scientific">Microbacterium oleivorans</name>
    <dbReference type="NCBI Taxonomy" id="273677"/>
    <lineage>
        <taxon>Bacteria</taxon>
        <taxon>Bacillati</taxon>
        <taxon>Actinomycetota</taxon>
        <taxon>Actinomycetes</taxon>
        <taxon>Micrococcales</taxon>
        <taxon>Microbacteriaceae</taxon>
        <taxon>Microbacterium</taxon>
    </lineage>
</organism>
<reference evidence="6 7" key="1">
    <citation type="submission" date="2016-02" db="EMBL/GenBank/DDBJ databases">
        <authorList>
            <person name="Wen L."/>
            <person name="He K."/>
            <person name="Yang H."/>
        </authorList>
    </citation>
    <scope>NUCLEOTIDE SEQUENCE [LARGE SCALE GENOMIC DNA]</scope>
    <source>
        <strain evidence="6 7">CD11_3</strain>
    </source>
</reference>
<evidence type="ECO:0000256" key="3">
    <source>
        <dbReference type="ARBA" id="ARBA00022676"/>
    </source>
</evidence>
<evidence type="ECO:0000256" key="2">
    <source>
        <dbReference type="ARBA" id="ARBA00006739"/>
    </source>
</evidence>
<dbReference type="Pfam" id="PF00535">
    <property type="entry name" value="Glycos_transf_2"/>
    <property type="match status" value="1"/>
</dbReference>
<protein>
    <recommendedName>
        <fullName evidence="5">Glycosyltransferase 2-like domain-containing protein</fullName>
    </recommendedName>
</protein>
<dbReference type="InterPro" id="IPR029044">
    <property type="entry name" value="Nucleotide-diphossugar_trans"/>
</dbReference>
<feature type="domain" description="Glycosyltransferase 2-like" evidence="5">
    <location>
        <begin position="7"/>
        <end position="176"/>
    </location>
</feature>
<dbReference type="Gene3D" id="3.90.550.10">
    <property type="entry name" value="Spore Coat Polysaccharide Biosynthesis Protein SpsA, Chain A"/>
    <property type="match status" value="1"/>
</dbReference>